<keyword evidence="3 9" id="KW-0812">Transmembrane</keyword>
<dbReference type="PANTHER" id="PTHR28607">
    <property type="entry name" value="EXPRESSED PROTEIN"/>
    <property type="match status" value="1"/>
</dbReference>
<dbReference type="PANTHER" id="PTHR28607:SF4">
    <property type="entry name" value="TRANSMEMBRANE PROTEIN"/>
    <property type="match status" value="1"/>
</dbReference>
<feature type="compositionally biased region" description="Polar residues" evidence="8">
    <location>
        <begin position="74"/>
        <end position="83"/>
    </location>
</feature>
<organism evidence="11 12">
    <name type="scientific">Patella caerulea</name>
    <name type="common">Rayed Mediterranean limpet</name>
    <dbReference type="NCBI Taxonomy" id="87958"/>
    <lineage>
        <taxon>Eukaryota</taxon>
        <taxon>Metazoa</taxon>
        <taxon>Spiralia</taxon>
        <taxon>Lophotrochozoa</taxon>
        <taxon>Mollusca</taxon>
        <taxon>Gastropoda</taxon>
        <taxon>Patellogastropoda</taxon>
        <taxon>Patelloidea</taxon>
        <taxon>Patellidae</taxon>
        <taxon>Patella</taxon>
    </lineage>
</organism>
<dbReference type="Proteomes" id="UP001347796">
    <property type="component" value="Unassembled WGS sequence"/>
</dbReference>
<evidence type="ECO:0000313" key="11">
    <source>
        <dbReference type="EMBL" id="KAK6179892.1"/>
    </source>
</evidence>
<dbReference type="InterPro" id="IPR009565">
    <property type="entry name" value="FAM174-like"/>
</dbReference>
<evidence type="ECO:0000256" key="8">
    <source>
        <dbReference type="SAM" id="MobiDB-lite"/>
    </source>
</evidence>
<protein>
    <submittedName>
        <fullName evidence="11">Uncharacterized protein</fullName>
    </submittedName>
</protein>
<evidence type="ECO:0000256" key="5">
    <source>
        <dbReference type="ARBA" id="ARBA00022989"/>
    </source>
</evidence>
<feature type="chain" id="PRO_5042815565" evidence="10">
    <location>
        <begin position="25"/>
        <end position="185"/>
    </location>
</feature>
<dbReference type="EMBL" id="JAZGQO010000008">
    <property type="protein sequence ID" value="KAK6179892.1"/>
    <property type="molecule type" value="Genomic_DNA"/>
</dbReference>
<evidence type="ECO:0000256" key="10">
    <source>
        <dbReference type="SAM" id="SignalP"/>
    </source>
</evidence>
<feature type="region of interest" description="Disordered" evidence="8">
    <location>
        <begin position="61"/>
        <end position="83"/>
    </location>
</feature>
<comment type="caution">
    <text evidence="11">The sequence shown here is derived from an EMBL/GenBank/DDBJ whole genome shotgun (WGS) entry which is preliminary data.</text>
</comment>
<keyword evidence="4 10" id="KW-0732">Signal</keyword>
<evidence type="ECO:0000256" key="3">
    <source>
        <dbReference type="ARBA" id="ARBA00022692"/>
    </source>
</evidence>
<sequence>MRLLIALNLCLFVYFGHLFVPINSDSHSRDDGLSGHDNAIPVVAKSIDNANNKGVVETKTVKPENPTDNLKKVNGTTDNKNSTVDCENGQTNCTNNDKKTLYGKFITKITENKGMLLRTMYVLIALTSIIVIYFMIRSFRLRHKRNKSRKYGLITAPNDLEMAPLDQDDDDDDDMTVFEMNGMKK</sequence>
<keyword evidence="5 9" id="KW-1133">Transmembrane helix</keyword>
<dbReference type="AlphaFoldDB" id="A0AAN8PL47"/>
<evidence type="ECO:0000256" key="7">
    <source>
        <dbReference type="ARBA" id="ARBA00023180"/>
    </source>
</evidence>
<dbReference type="Pfam" id="PF06679">
    <property type="entry name" value="DUF1180"/>
    <property type="match status" value="1"/>
</dbReference>
<feature type="signal peptide" evidence="10">
    <location>
        <begin position="1"/>
        <end position="24"/>
    </location>
</feature>
<proteinExistence type="inferred from homology"/>
<evidence type="ECO:0000256" key="1">
    <source>
        <dbReference type="ARBA" id="ARBA00004479"/>
    </source>
</evidence>
<gene>
    <name evidence="11" type="ORF">SNE40_012144</name>
</gene>
<evidence type="ECO:0000256" key="6">
    <source>
        <dbReference type="ARBA" id="ARBA00023136"/>
    </source>
</evidence>
<dbReference type="GO" id="GO:0016020">
    <property type="term" value="C:membrane"/>
    <property type="evidence" value="ECO:0007669"/>
    <property type="project" value="UniProtKB-SubCell"/>
</dbReference>
<accession>A0AAN8PL47</accession>
<evidence type="ECO:0000256" key="4">
    <source>
        <dbReference type="ARBA" id="ARBA00022729"/>
    </source>
</evidence>
<name>A0AAN8PL47_PATCE</name>
<keyword evidence="6 9" id="KW-0472">Membrane</keyword>
<keyword evidence="7" id="KW-0325">Glycoprotein</keyword>
<evidence type="ECO:0000256" key="9">
    <source>
        <dbReference type="SAM" id="Phobius"/>
    </source>
</evidence>
<evidence type="ECO:0000313" key="12">
    <source>
        <dbReference type="Proteomes" id="UP001347796"/>
    </source>
</evidence>
<comment type="similarity">
    <text evidence="2">Belongs to the FAM174 family.</text>
</comment>
<evidence type="ECO:0000256" key="2">
    <source>
        <dbReference type="ARBA" id="ARBA00006986"/>
    </source>
</evidence>
<feature type="transmembrane region" description="Helical" evidence="9">
    <location>
        <begin position="120"/>
        <end position="139"/>
    </location>
</feature>
<keyword evidence="12" id="KW-1185">Reference proteome</keyword>
<reference evidence="11 12" key="1">
    <citation type="submission" date="2024-01" db="EMBL/GenBank/DDBJ databases">
        <title>The genome of the rayed Mediterranean limpet Patella caerulea (Linnaeus, 1758).</title>
        <authorList>
            <person name="Anh-Thu Weber A."/>
            <person name="Halstead-Nussloch G."/>
        </authorList>
    </citation>
    <scope>NUCLEOTIDE SEQUENCE [LARGE SCALE GENOMIC DNA]</scope>
    <source>
        <strain evidence="11">AATW-2023a</strain>
        <tissue evidence="11">Whole specimen</tissue>
    </source>
</reference>
<comment type="subcellular location">
    <subcellularLocation>
        <location evidence="1">Membrane</location>
        <topology evidence="1">Single-pass type I membrane protein</topology>
    </subcellularLocation>
</comment>